<dbReference type="InterPro" id="IPR045030">
    <property type="entry name" value="LYSM1-4"/>
</dbReference>
<protein>
    <submittedName>
        <fullName evidence="3">Carbohydrate-binding module family 50 protein</fullName>
    </submittedName>
</protein>
<feature type="region of interest" description="Disordered" evidence="1">
    <location>
        <begin position="914"/>
        <end position="946"/>
    </location>
</feature>
<keyword evidence="4" id="KW-1185">Reference proteome</keyword>
<feature type="region of interest" description="Disordered" evidence="1">
    <location>
        <begin position="814"/>
        <end position="888"/>
    </location>
</feature>
<dbReference type="EMBL" id="KV442035">
    <property type="protein sequence ID" value="OAQ30381.1"/>
    <property type="molecule type" value="Genomic_DNA"/>
</dbReference>
<feature type="region of interest" description="Disordered" evidence="1">
    <location>
        <begin position="102"/>
        <end position="136"/>
    </location>
</feature>
<evidence type="ECO:0000313" key="3">
    <source>
        <dbReference type="EMBL" id="OAQ30381.1"/>
    </source>
</evidence>
<proteinExistence type="predicted"/>
<name>A0A197K113_9FUNG</name>
<dbReference type="Proteomes" id="UP000078512">
    <property type="component" value="Unassembled WGS sequence"/>
</dbReference>
<evidence type="ECO:0000313" key="4">
    <source>
        <dbReference type="Proteomes" id="UP000078512"/>
    </source>
</evidence>
<dbReference type="CDD" id="cd00118">
    <property type="entry name" value="LysM"/>
    <property type="match status" value="1"/>
</dbReference>
<feature type="region of interest" description="Disordered" evidence="1">
    <location>
        <begin position="1"/>
        <end position="90"/>
    </location>
</feature>
<feature type="region of interest" description="Disordered" evidence="1">
    <location>
        <begin position="289"/>
        <end position="359"/>
    </location>
</feature>
<feature type="compositionally biased region" description="Basic and acidic residues" evidence="1">
    <location>
        <begin position="933"/>
        <end position="946"/>
    </location>
</feature>
<feature type="region of interest" description="Disordered" evidence="1">
    <location>
        <begin position="1128"/>
        <end position="1159"/>
    </location>
</feature>
<reference evidence="3 4" key="1">
    <citation type="submission" date="2016-05" db="EMBL/GenBank/DDBJ databases">
        <title>Genome sequencing reveals origins of a unique bacterial endosymbiosis in the earliest lineages of terrestrial Fungi.</title>
        <authorList>
            <consortium name="DOE Joint Genome Institute"/>
            <person name="Uehling J."/>
            <person name="Gryganskyi A."/>
            <person name="Hameed K."/>
            <person name="Tschaplinski T."/>
            <person name="Misztal P."/>
            <person name="Wu S."/>
            <person name="Desiro A."/>
            <person name="Vande Pol N."/>
            <person name="Du Z.-Y."/>
            <person name="Zienkiewicz A."/>
            <person name="Zienkiewicz K."/>
            <person name="Morin E."/>
            <person name="Tisserant E."/>
            <person name="Splivallo R."/>
            <person name="Hainaut M."/>
            <person name="Henrissat B."/>
            <person name="Ohm R."/>
            <person name="Kuo A."/>
            <person name="Yan J."/>
            <person name="Lipzen A."/>
            <person name="Nolan M."/>
            <person name="Labutti K."/>
            <person name="Barry K."/>
            <person name="Goldstein A."/>
            <person name="Labbe J."/>
            <person name="Schadt C."/>
            <person name="Tuskan G."/>
            <person name="Grigoriev I."/>
            <person name="Martin F."/>
            <person name="Vilgalys R."/>
            <person name="Bonito G."/>
        </authorList>
    </citation>
    <scope>NUCLEOTIDE SEQUENCE [LARGE SCALE GENOMIC DNA]</scope>
    <source>
        <strain evidence="3 4">AG-77</strain>
    </source>
</reference>
<feature type="region of interest" description="Disordered" evidence="1">
    <location>
        <begin position="226"/>
        <end position="260"/>
    </location>
</feature>
<evidence type="ECO:0000256" key="1">
    <source>
        <dbReference type="SAM" id="MobiDB-lite"/>
    </source>
</evidence>
<feature type="region of interest" description="Disordered" evidence="1">
    <location>
        <begin position="984"/>
        <end position="1079"/>
    </location>
</feature>
<feature type="region of interest" description="Disordered" evidence="1">
    <location>
        <begin position="596"/>
        <end position="658"/>
    </location>
</feature>
<feature type="domain" description="LysM" evidence="2">
    <location>
        <begin position="527"/>
        <end position="571"/>
    </location>
</feature>
<dbReference type="InterPro" id="IPR036779">
    <property type="entry name" value="LysM_dom_sf"/>
</dbReference>
<feature type="compositionally biased region" description="Gly residues" evidence="1">
    <location>
        <begin position="1224"/>
        <end position="1235"/>
    </location>
</feature>
<dbReference type="Gene3D" id="3.10.350.10">
    <property type="entry name" value="LysM domain"/>
    <property type="match status" value="1"/>
</dbReference>
<feature type="compositionally biased region" description="Low complexity" evidence="1">
    <location>
        <begin position="987"/>
        <end position="1001"/>
    </location>
</feature>
<feature type="region of interest" description="Disordered" evidence="1">
    <location>
        <begin position="697"/>
        <end position="743"/>
    </location>
</feature>
<feature type="compositionally biased region" description="Low complexity" evidence="1">
    <location>
        <begin position="1030"/>
        <end position="1066"/>
    </location>
</feature>
<dbReference type="InterPro" id="IPR018392">
    <property type="entry name" value="LysM"/>
</dbReference>
<feature type="compositionally biased region" description="Basic and acidic residues" evidence="1">
    <location>
        <begin position="497"/>
        <end position="514"/>
    </location>
</feature>
<feature type="compositionally biased region" description="Low complexity" evidence="1">
    <location>
        <begin position="817"/>
        <end position="846"/>
    </location>
</feature>
<gene>
    <name evidence="3" type="ORF">K457DRAFT_154958</name>
</gene>
<dbReference type="STRING" id="1314771.A0A197K113"/>
<dbReference type="PANTHER" id="PTHR20932">
    <property type="entry name" value="LYSM AND PUTATIVE PEPTIDOGLYCAN-BINDING DOMAIN-CONTAINING PROTEIN"/>
    <property type="match status" value="1"/>
</dbReference>
<organism evidence="3 4">
    <name type="scientific">Linnemannia elongata AG-77</name>
    <dbReference type="NCBI Taxonomy" id="1314771"/>
    <lineage>
        <taxon>Eukaryota</taxon>
        <taxon>Fungi</taxon>
        <taxon>Fungi incertae sedis</taxon>
        <taxon>Mucoromycota</taxon>
        <taxon>Mortierellomycotina</taxon>
        <taxon>Mortierellomycetes</taxon>
        <taxon>Mortierellales</taxon>
        <taxon>Mortierellaceae</taxon>
        <taxon>Linnemannia</taxon>
    </lineage>
</organism>
<dbReference type="PROSITE" id="PS51782">
    <property type="entry name" value="LYSM"/>
    <property type="match status" value="1"/>
</dbReference>
<accession>A0A197K113</accession>
<dbReference type="SUPFAM" id="SSF54106">
    <property type="entry name" value="LysM domain"/>
    <property type="match status" value="1"/>
</dbReference>
<feature type="region of interest" description="Disordered" evidence="1">
    <location>
        <begin position="396"/>
        <end position="420"/>
    </location>
</feature>
<feature type="compositionally biased region" description="Low complexity" evidence="1">
    <location>
        <begin position="704"/>
        <end position="721"/>
    </location>
</feature>
<feature type="region of interest" description="Disordered" evidence="1">
    <location>
        <begin position="434"/>
        <end position="518"/>
    </location>
</feature>
<sequence>MDTTARSQLFLHETLADKHSPPLPTKGITKTSLLPFRSDPLQTSPPPSPPLSNNSSVQHFVPPLGQQQQQAPLNPGDPMLQVHHTTSPHHPDLNGYLDNLTAKNSDRTGTGPGPGIDRRNVIISPSSPAPITPVSPLHQTKKDKEVLMHHPLGITADHGPPPDNLDHDDATTTLRKVSKNTPDRMHQHCQQQLQDSRPATQVAAGVVLDHDPLSTVNNNEDTNSFLQVSSESSSSNDLINDLAPTIPKTKPLSQTSRKHDAAVAIGTMESSQPPQPSERAVARSLDPLLQPMDSDRRPQLSSSSKRSPTAPPSSSSPSNRTTTKQSPLEHLSDMGPLEIGRGIDSGVALNHDPPTDPVVNNVRRISTSDSLSDPFLRDPSTSTLVSGISTLSSNSTVATLTDQGRTENDHGAEGSLWSGDHPLLLDYTAEPESIDDNSYHSHGFSSRHPHDYSTASRHKGHTLSLGTTQDPTPLQDSEISFFASGSNARRRRNGPKGAEERSWTSHKDKDKDIKQTSGLEPGGKRVIIHQVTTTDTLAGIALNYGIQVSILKKSNKLWTNDSIHTRKYLYIPFEECLVARQPGVVMDETSQSIMLPQRVQPAHERTGSSVPETPFHGARSSSFSGSPLSEHGPSPGDHSSQAHPSPDPTAPSGSVPNYGLSPPAISAVAAGMLPSSSGLLRSIPTSSASLRLGTWNEPKSMVAPPISSPTMTTTMPKSNNSLQARSLSPRRSTIASSSLTGASRGSDAIVFSEDLPNTVVVSPSMTHEALAARFKEMEFVSNEQHQRKTLSAEQELRTNPIHHRHRTTDLRQYAHLQQHQQKQQQQQQQLDSGRNSIASSAAGSRRASVELGASEDAMSSAGGLSSRRGSSFGQHEQGSPGTLGDNPAIEEESEYMGTKDEEFVNFGHQQYIYESDDMRPGGGQSGHGSQPSERYEAGDPEWTQRRQEVVTVPAGLLSFFPSPEHSKKLETPQSISKLQNRMDSYHTGSLSSSSTTGSGSSPRGTFQDRQGESAIRSKGRAALSGDTFQAPTSATFTSAPLSSSSTPTTTPTGTGAGAGITAPTRPSTANNTPSNTVRVHQKPYNSQNWSLMGETLVDDLLGAVRSKLAIARRMYDFTTFGFGTLGGGGGGGYSKDSSDPPDLLRRTSSRGSRSRSLRNKEYRYSGSAIELDQAIAGSMAKRVVKTTVVHRMPSSSTVAASNGFDSSEGHKSPRSVRRKPSAGSSGGGGGHGRGASSGSTTSVGSGGGSTRKRSLRSSNPINHPALMALVNELDKDKKDKEREEQEKKATAAVAVVGESGDSPVVDILSTSLS</sequence>
<dbReference type="PANTHER" id="PTHR20932:SF8">
    <property type="entry name" value="LD22649P"/>
    <property type="match status" value="1"/>
</dbReference>
<dbReference type="SMART" id="SM00257">
    <property type="entry name" value="LysM"/>
    <property type="match status" value="1"/>
</dbReference>
<feature type="compositionally biased region" description="Polar residues" evidence="1">
    <location>
        <begin position="464"/>
        <end position="487"/>
    </location>
</feature>
<dbReference type="Pfam" id="PF01476">
    <property type="entry name" value="LysM"/>
    <property type="match status" value="1"/>
</dbReference>
<feature type="compositionally biased region" description="Basic and acidic residues" evidence="1">
    <location>
        <begin position="1136"/>
        <end position="1145"/>
    </location>
</feature>
<feature type="region of interest" description="Disordered" evidence="1">
    <location>
        <begin position="1193"/>
        <end position="1293"/>
    </location>
</feature>
<dbReference type="OrthoDB" id="2192830at2759"/>
<feature type="compositionally biased region" description="Basic and acidic residues" evidence="1">
    <location>
        <begin position="1272"/>
        <end position="1289"/>
    </location>
</feature>
<feature type="compositionally biased region" description="Low complexity" evidence="1">
    <location>
        <begin position="301"/>
        <end position="324"/>
    </location>
</feature>
<feature type="compositionally biased region" description="Polar residues" evidence="1">
    <location>
        <begin position="1193"/>
        <end position="1205"/>
    </location>
</feature>
<feature type="compositionally biased region" description="Polar residues" evidence="1">
    <location>
        <begin position="1067"/>
        <end position="1079"/>
    </location>
</feature>
<feature type="compositionally biased region" description="Polar residues" evidence="1">
    <location>
        <begin position="722"/>
        <end position="743"/>
    </location>
</feature>
<evidence type="ECO:0000259" key="2">
    <source>
        <dbReference type="PROSITE" id="PS51782"/>
    </source>
</evidence>
<feature type="compositionally biased region" description="Low complexity" evidence="1">
    <location>
        <begin position="859"/>
        <end position="873"/>
    </location>
</feature>